<keyword evidence="1" id="KW-0472">Membrane</keyword>
<dbReference type="AlphaFoldDB" id="A0A365P658"/>
<protein>
    <submittedName>
        <fullName evidence="3">CPBP family intramembrane metalloprotease</fullName>
    </submittedName>
</protein>
<gene>
    <name evidence="3" type="ORF">DQ226_17800</name>
</gene>
<feature type="transmembrane region" description="Helical" evidence="1">
    <location>
        <begin position="76"/>
        <end position="94"/>
    </location>
</feature>
<evidence type="ECO:0000256" key="1">
    <source>
        <dbReference type="SAM" id="Phobius"/>
    </source>
</evidence>
<evidence type="ECO:0000313" key="4">
    <source>
        <dbReference type="Proteomes" id="UP000252187"/>
    </source>
</evidence>
<dbReference type="GO" id="GO:0008237">
    <property type="term" value="F:metallopeptidase activity"/>
    <property type="evidence" value="ECO:0007669"/>
    <property type="project" value="UniProtKB-KW"/>
</dbReference>
<dbReference type="GO" id="GO:0080120">
    <property type="term" value="P:CAAX-box protein maturation"/>
    <property type="evidence" value="ECO:0007669"/>
    <property type="project" value="UniProtKB-ARBA"/>
</dbReference>
<dbReference type="Pfam" id="PF02517">
    <property type="entry name" value="Rce1-like"/>
    <property type="match status" value="1"/>
</dbReference>
<organism evidence="3 4">
    <name type="scientific">Dietzia maris</name>
    <dbReference type="NCBI Taxonomy" id="37915"/>
    <lineage>
        <taxon>Bacteria</taxon>
        <taxon>Bacillati</taxon>
        <taxon>Actinomycetota</taxon>
        <taxon>Actinomycetes</taxon>
        <taxon>Mycobacteriales</taxon>
        <taxon>Dietziaceae</taxon>
        <taxon>Dietzia</taxon>
    </lineage>
</organism>
<feature type="transmembrane region" description="Helical" evidence="1">
    <location>
        <begin position="43"/>
        <end position="64"/>
    </location>
</feature>
<dbReference type="InterPro" id="IPR003675">
    <property type="entry name" value="Rce1/LyrA-like_dom"/>
</dbReference>
<keyword evidence="1" id="KW-1133">Transmembrane helix</keyword>
<reference evidence="3 4" key="1">
    <citation type="submission" date="2018-06" db="EMBL/GenBank/DDBJ databases">
        <title>Whole genome sequencing of four bacterial strains from South Shetland trench revealing bio-synthetic gene clusters.</title>
        <authorList>
            <person name="Abdel-Mageed W.M."/>
            <person name="Lehri B."/>
            <person name="Jarmusch S.A."/>
            <person name="Miranda K."/>
            <person name="Goodfellow M."/>
            <person name="Jaspars M."/>
            <person name="Karlyshev A.V."/>
        </authorList>
    </citation>
    <scope>NUCLEOTIDE SEQUENCE [LARGE SCALE GENOMIC DNA]</scope>
    <source>
        <strain evidence="3 4">SST1</strain>
    </source>
</reference>
<name>A0A365P658_9ACTN</name>
<feature type="domain" description="CAAX prenyl protease 2/Lysostaphin resistance protein A-like" evidence="2">
    <location>
        <begin position="83"/>
        <end position="174"/>
    </location>
</feature>
<comment type="caution">
    <text evidence="3">The sequence shown here is derived from an EMBL/GenBank/DDBJ whole genome shotgun (WGS) entry which is preliminary data.</text>
</comment>
<dbReference type="GO" id="GO:0004175">
    <property type="term" value="F:endopeptidase activity"/>
    <property type="evidence" value="ECO:0007669"/>
    <property type="project" value="UniProtKB-ARBA"/>
</dbReference>
<dbReference type="Proteomes" id="UP000252187">
    <property type="component" value="Unassembled WGS sequence"/>
</dbReference>
<keyword evidence="3" id="KW-0482">Metalloprotease</keyword>
<keyword evidence="3" id="KW-0378">Hydrolase</keyword>
<accession>A0A365P658</accession>
<dbReference type="GO" id="GO:0006508">
    <property type="term" value="P:proteolysis"/>
    <property type="evidence" value="ECO:0007669"/>
    <property type="project" value="UniProtKB-KW"/>
</dbReference>
<proteinExistence type="predicted"/>
<dbReference type="EMBL" id="QNTT01000097">
    <property type="protein sequence ID" value="RBA30121.1"/>
    <property type="molecule type" value="Genomic_DNA"/>
</dbReference>
<keyword evidence="1" id="KW-0812">Transmembrane</keyword>
<keyword evidence="3" id="KW-0645">Protease</keyword>
<evidence type="ECO:0000313" key="3">
    <source>
        <dbReference type="EMBL" id="RBA30121.1"/>
    </source>
</evidence>
<evidence type="ECO:0000259" key="2">
    <source>
        <dbReference type="Pfam" id="PF02517"/>
    </source>
</evidence>
<feature type="transmembrane region" description="Helical" evidence="1">
    <location>
        <begin position="114"/>
        <end position="134"/>
    </location>
</feature>
<sequence>MVEFVLFAVPVLVYVVVQARSPDRTWSAAWERVGASRGSARGYGWALVLLPVLLVAAWGSLVLVPAEVFEAPGVSVARVSSVAVATGVVLRAAGEEIFFRGLLGGVLMRRLGFFWGNLLQAALFLIPHLPLLLVDVRLLPLLPVQFLTGWLLGWLRHRTGSFVPGAVLHAAVNLTAASITL</sequence>